<dbReference type="STRING" id="70996.SE18_14340"/>
<name>A0A0N8GRB8_9CHLR</name>
<keyword evidence="2" id="KW-0547">Nucleotide-binding</keyword>
<dbReference type="Proteomes" id="UP000050277">
    <property type="component" value="Unassembled WGS sequence"/>
</dbReference>
<feature type="active site" description="Proton acceptor" evidence="1">
    <location>
        <position position="80"/>
    </location>
</feature>
<evidence type="ECO:0000313" key="5">
    <source>
        <dbReference type="Proteomes" id="UP000050277"/>
    </source>
</evidence>
<feature type="binding site" evidence="2">
    <location>
        <begin position="138"/>
        <end position="142"/>
    </location>
    <ligand>
        <name>ATP</name>
        <dbReference type="ChEBI" id="CHEBI:30616"/>
    </ligand>
</feature>
<dbReference type="AlphaFoldDB" id="A0A0N8GRB8"/>
<proteinExistence type="predicted"/>
<reference evidence="4 5" key="1">
    <citation type="submission" date="2015-07" db="EMBL/GenBank/DDBJ databases">
        <title>Whole genome sequence of Herpetosiphon geysericola DSM 7119.</title>
        <authorList>
            <person name="Hemp J."/>
            <person name="Ward L.M."/>
            <person name="Pace L.A."/>
            <person name="Fischer W.W."/>
        </authorList>
    </citation>
    <scope>NUCLEOTIDE SEQUENCE [LARGE SCALE GENOMIC DNA]</scope>
    <source>
        <strain evidence="4 5">DSM 7119</strain>
    </source>
</reference>
<evidence type="ECO:0000256" key="1">
    <source>
        <dbReference type="PIRSR" id="PIRSR000705-1"/>
    </source>
</evidence>
<organism evidence="4 5">
    <name type="scientific">Herpetosiphon geysericola</name>
    <dbReference type="NCBI Taxonomy" id="70996"/>
    <lineage>
        <taxon>Bacteria</taxon>
        <taxon>Bacillati</taxon>
        <taxon>Chloroflexota</taxon>
        <taxon>Chloroflexia</taxon>
        <taxon>Herpetosiphonales</taxon>
        <taxon>Herpetosiphonaceae</taxon>
        <taxon>Herpetosiphon</taxon>
    </lineage>
</organism>
<dbReference type="GO" id="GO:0019136">
    <property type="term" value="F:deoxynucleoside kinase activity"/>
    <property type="evidence" value="ECO:0007669"/>
    <property type="project" value="InterPro"/>
</dbReference>
<accession>A0A0N8GRB8</accession>
<dbReference type="InterPro" id="IPR031314">
    <property type="entry name" value="DNK_dom"/>
</dbReference>
<dbReference type="Gene3D" id="3.40.50.300">
    <property type="entry name" value="P-loop containing nucleotide triphosphate hydrolases"/>
    <property type="match status" value="1"/>
</dbReference>
<dbReference type="GO" id="GO:0005524">
    <property type="term" value="F:ATP binding"/>
    <property type="evidence" value="ECO:0007669"/>
    <property type="project" value="UniProtKB-KW"/>
</dbReference>
<keyword evidence="5" id="KW-1185">Reference proteome</keyword>
<dbReference type="InterPro" id="IPR002624">
    <property type="entry name" value="DCK/DGK"/>
</dbReference>
<dbReference type="OrthoDB" id="155506at2"/>
<dbReference type="Pfam" id="PF01712">
    <property type="entry name" value="dNK"/>
    <property type="match status" value="1"/>
</dbReference>
<keyword evidence="2" id="KW-0067">ATP-binding</keyword>
<dbReference type="EMBL" id="LGKP01000022">
    <property type="protein sequence ID" value="KPL86058.1"/>
    <property type="molecule type" value="Genomic_DNA"/>
</dbReference>
<evidence type="ECO:0000256" key="2">
    <source>
        <dbReference type="PIRSR" id="PIRSR000705-3"/>
    </source>
</evidence>
<dbReference type="InterPro" id="IPR050566">
    <property type="entry name" value="Deoxyribonucleoside_kinase"/>
</dbReference>
<feature type="binding site" evidence="2">
    <location>
        <begin position="9"/>
        <end position="17"/>
    </location>
    <ligand>
        <name>ATP</name>
        <dbReference type="ChEBI" id="CHEBI:30616"/>
    </ligand>
</feature>
<dbReference type="SUPFAM" id="SSF52540">
    <property type="entry name" value="P-loop containing nucleoside triphosphate hydrolases"/>
    <property type="match status" value="1"/>
</dbReference>
<dbReference type="PANTHER" id="PTHR10513">
    <property type="entry name" value="DEOXYNUCLEOSIDE KINASE"/>
    <property type="match status" value="1"/>
</dbReference>
<protein>
    <recommendedName>
        <fullName evidence="3">Deoxynucleoside kinase domain-containing protein</fullName>
    </recommendedName>
</protein>
<dbReference type="InterPro" id="IPR027417">
    <property type="entry name" value="P-loop_NTPase"/>
</dbReference>
<gene>
    <name evidence="4" type="ORF">SE18_14340</name>
</gene>
<dbReference type="RefSeq" id="WP_054535147.1">
    <property type="nucleotide sequence ID" value="NZ_LGKP01000022.1"/>
</dbReference>
<feature type="domain" description="Deoxynucleoside kinase" evidence="3">
    <location>
        <begin position="5"/>
        <end position="195"/>
    </location>
</feature>
<sequence length="202" mass="22865">MGKLITIVGNAGIGKTTLTKLLCSDQRFFAALESHAERPFQQLFAQNLQRYALANQFDYLLLRAEQERAIRAQPGIGVQDGGLDEDFWVFSKHFQQQGYLTDAEFALCERLYDELRAGLGQPDLIISLEAPLEVIIQRYQQRNRPLEIAQRADLAKLGSLLADWTATITTPLLALDWSRNQLPNAQQHQQLIETILSLLSIE</sequence>
<dbReference type="PIRSF" id="PIRSF000705">
    <property type="entry name" value="DNK"/>
    <property type="match status" value="1"/>
</dbReference>
<evidence type="ECO:0000259" key="3">
    <source>
        <dbReference type="Pfam" id="PF01712"/>
    </source>
</evidence>
<dbReference type="PANTHER" id="PTHR10513:SF35">
    <property type="entry name" value="DEOXYADENOSINE KINASE"/>
    <property type="match status" value="1"/>
</dbReference>
<evidence type="ECO:0000313" key="4">
    <source>
        <dbReference type="EMBL" id="KPL86058.1"/>
    </source>
</evidence>
<comment type="caution">
    <text evidence="4">The sequence shown here is derived from an EMBL/GenBank/DDBJ whole genome shotgun (WGS) entry which is preliminary data.</text>
</comment>
<dbReference type="GO" id="GO:0005737">
    <property type="term" value="C:cytoplasm"/>
    <property type="evidence" value="ECO:0007669"/>
    <property type="project" value="TreeGrafter"/>
</dbReference>